<evidence type="ECO:0000313" key="4">
    <source>
        <dbReference type="Proteomes" id="UP000649289"/>
    </source>
</evidence>
<dbReference type="Gene3D" id="3.20.20.30">
    <property type="entry name" value="Luciferase-like domain"/>
    <property type="match status" value="2"/>
</dbReference>
<dbReference type="PANTHER" id="PTHR43244">
    <property type="match status" value="1"/>
</dbReference>
<feature type="domain" description="Luciferase-like" evidence="2">
    <location>
        <begin position="21"/>
        <end position="123"/>
    </location>
</feature>
<reference evidence="3 4" key="1">
    <citation type="submission" date="2020-09" db="EMBL/GenBank/DDBJ databases">
        <title>novel species in genus Nocardioides.</title>
        <authorList>
            <person name="Zhang G."/>
        </authorList>
    </citation>
    <scope>NUCLEOTIDE SEQUENCE [LARGE SCALE GENOMIC DNA]</scope>
    <source>
        <strain evidence="3 4">19197</strain>
    </source>
</reference>
<dbReference type="SUPFAM" id="SSF51679">
    <property type="entry name" value="Bacterial luciferase-like"/>
    <property type="match status" value="1"/>
</dbReference>
<evidence type="ECO:0000259" key="2">
    <source>
        <dbReference type="Pfam" id="PF00296"/>
    </source>
</evidence>
<comment type="caution">
    <text evidence="3">The sequence shown here is derived from an EMBL/GenBank/DDBJ whole genome shotgun (WGS) entry which is preliminary data.</text>
</comment>
<dbReference type="Proteomes" id="UP000649289">
    <property type="component" value="Unassembled WGS sequence"/>
</dbReference>
<dbReference type="EMBL" id="JACXYY010000005">
    <property type="protein sequence ID" value="MBD3915622.1"/>
    <property type="molecule type" value="Genomic_DNA"/>
</dbReference>
<dbReference type="NCBIfam" id="TIGR03620">
    <property type="entry name" value="F420_MSMEG_4141"/>
    <property type="match status" value="1"/>
</dbReference>
<dbReference type="InterPro" id="IPR050564">
    <property type="entry name" value="F420-G6PD/mer"/>
</dbReference>
<dbReference type="Pfam" id="PF00296">
    <property type="entry name" value="Bac_luciferase"/>
    <property type="match status" value="1"/>
</dbReference>
<dbReference type="InterPro" id="IPR036661">
    <property type="entry name" value="Luciferase-like_sf"/>
</dbReference>
<dbReference type="RefSeq" id="WP_191199950.1">
    <property type="nucleotide sequence ID" value="NZ_BAAAPA010000007.1"/>
</dbReference>
<protein>
    <submittedName>
        <fullName evidence="3">TIGR03620 family F420-dependent LLM class oxidoreductase</fullName>
    </submittedName>
</protein>
<name>A0ABR8MLG4_9ACTN</name>
<keyword evidence="1" id="KW-0560">Oxidoreductase</keyword>
<dbReference type="PANTHER" id="PTHR43244:SF1">
    <property type="entry name" value="5,10-METHYLENETETRAHYDROMETHANOPTERIN REDUCTASE"/>
    <property type="match status" value="1"/>
</dbReference>
<gene>
    <name evidence="3" type="ORF">IEZ25_13445</name>
</gene>
<accession>A0ABR8MLG4</accession>
<organism evidence="3 4">
    <name type="scientific">Nocardioides hwasunensis</name>
    <dbReference type="NCBI Taxonomy" id="397258"/>
    <lineage>
        <taxon>Bacteria</taxon>
        <taxon>Bacillati</taxon>
        <taxon>Actinomycetota</taxon>
        <taxon>Actinomycetes</taxon>
        <taxon>Propionibacteriales</taxon>
        <taxon>Nocardioidaceae</taxon>
        <taxon>Nocardioides</taxon>
    </lineage>
</organism>
<dbReference type="InterPro" id="IPR011251">
    <property type="entry name" value="Luciferase-like_dom"/>
</dbReference>
<evidence type="ECO:0000256" key="1">
    <source>
        <dbReference type="ARBA" id="ARBA00023002"/>
    </source>
</evidence>
<evidence type="ECO:0000313" key="3">
    <source>
        <dbReference type="EMBL" id="MBD3915622.1"/>
    </source>
</evidence>
<proteinExistence type="predicted"/>
<sequence length="287" mass="30488">MTLPTGRWGVWSTALRFGERDDVQAAAATLEAAGSTALWMTGGLDDPFDRADDLLQATEACTVATGILSIWTMEPADVARRVAGLSDPARFLLGLGVSHPALVDREDPGRYARPLSRMREHLTGLDRTGVPEVGRGNRVLAALGPRMVELARDHSLGAHPYLTTARHTARARVGLGGGAFLAPTQMVLLETDPSLAREAARGHLAMYLRQPNYVSSWRRLGFTADDVADGGSDRLVDSMVAWGSPAAVAGRLREHLAAGADHVCVQALTTGRAVPVEDLSAVLAELG</sequence>
<keyword evidence="4" id="KW-1185">Reference proteome</keyword>
<dbReference type="InterPro" id="IPR019922">
    <property type="entry name" value="Lucif-like_OxRdatse_MSMEG_4141"/>
</dbReference>